<proteinExistence type="predicted"/>
<accession>A0A975H1S9</accession>
<dbReference type="Proteomes" id="UP000663903">
    <property type="component" value="Chromosome"/>
</dbReference>
<reference evidence="2" key="1">
    <citation type="submission" date="2021-03" db="EMBL/GenBank/DDBJ databases">
        <title>Ottowia sp. 27C isolated from the cloaca of a Giant Asian pond turtle (Heosemys grandis).</title>
        <authorList>
            <person name="Spergser J."/>
            <person name="Busse H.-J."/>
        </authorList>
    </citation>
    <scope>NUCLEOTIDE SEQUENCE</scope>
    <source>
        <strain evidence="2">27C</strain>
    </source>
</reference>
<keyword evidence="1" id="KW-0472">Membrane</keyword>
<evidence type="ECO:0000256" key="1">
    <source>
        <dbReference type="SAM" id="Phobius"/>
    </source>
</evidence>
<dbReference type="EMBL" id="CP071796">
    <property type="protein sequence ID" value="QTD44148.1"/>
    <property type="molecule type" value="Genomic_DNA"/>
</dbReference>
<gene>
    <name evidence="2" type="ORF">J1M35_13540</name>
</gene>
<keyword evidence="1" id="KW-0812">Transmembrane</keyword>
<evidence type="ECO:0000313" key="2">
    <source>
        <dbReference type="EMBL" id="QTD44148.1"/>
    </source>
</evidence>
<sequence>MTGVWLILAALASALGAFCALSLAMERHFGDVLGRRADLARWQPRLRAAGVALLALSLWACIAHQGATQGWVLWLGVLTAAALAQVLALAYAWPRR</sequence>
<keyword evidence="1" id="KW-1133">Transmembrane helix</keyword>
<dbReference type="Pfam" id="PF11804">
    <property type="entry name" value="DUF3325"/>
    <property type="match status" value="1"/>
</dbReference>
<keyword evidence="3" id="KW-1185">Reference proteome</keyword>
<protein>
    <submittedName>
        <fullName evidence="2">DUF3325 domain-containing protein</fullName>
    </submittedName>
</protein>
<dbReference type="RefSeq" id="WP_208007649.1">
    <property type="nucleotide sequence ID" value="NZ_CP071796.1"/>
</dbReference>
<evidence type="ECO:0000313" key="3">
    <source>
        <dbReference type="Proteomes" id="UP000663903"/>
    </source>
</evidence>
<feature type="transmembrane region" description="Helical" evidence="1">
    <location>
        <begin position="46"/>
        <end position="65"/>
    </location>
</feature>
<name>A0A975H1S9_9BURK</name>
<dbReference type="KEGG" id="otd:J1M35_13540"/>
<dbReference type="AlphaFoldDB" id="A0A975H1S9"/>
<feature type="transmembrane region" description="Helical" evidence="1">
    <location>
        <begin position="71"/>
        <end position="93"/>
    </location>
</feature>
<feature type="transmembrane region" description="Helical" evidence="1">
    <location>
        <begin position="6"/>
        <end position="25"/>
    </location>
</feature>
<organism evidence="2 3">
    <name type="scientific">Ottowia testudinis</name>
    <dbReference type="NCBI Taxonomy" id="2816950"/>
    <lineage>
        <taxon>Bacteria</taxon>
        <taxon>Pseudomonadati</taxon>
        <taxon>Pseudomonadota</taxon>
        <taxon>Betaproteobacteria</taxon>
        <taxon>Burkholderiales</taxon>
        <taxon>Comamonadaceae</taxon>
        <taxon>Ottowia</taxon>
    </lineage>
</organism>
<dbReference type="InterPro" id="IPR021762">
    <property type="entry name" value="DUF3325"/>
</dbReference>